<evidence type="ECO:0000313" key="3">
    <source>
        <dbReference type="Proteomes" id="UP000789759"/>
    </source>
</evidence>
<reference evidence="2" key="1">
    <citation type="submission" date="2021-06" db="EMBL/GenBank/DDBJ databases">
        <authorList>
            <person name="Kallberg Y."/>
            <person name="Tangrot J."/>
            <person name="Rosling A."/>
        </authorList>
    </citation>
    <scope>NUCLEOTIDE SEQUENCE</scope>
    <source>
        <strain evidence="2">FL966</strain>
    </source>
</reference>
<name>A0A9N9GWX8_9GLOM</name>
<dbReference type="OrthoDB" id="2364974at2759"/>
<keyword evidence="3" id="KW-1185">Reference proteome</keyword>
<dbReference type="EMBL" id="CAJVQA010006181">
    <property type="protein sequence ID" value="CAG8635706.1"/>
    <property type="molecule type" value="Genomic_DNA"/>
</dbReference>
<sequence length="121" mass="14230">MEKNKENLEKRPIDLKKETENSSESEEYTTNKKGLKDSRFRKAAFMSLKLWQNLGHTQLEIDNMTSNYSTILLIEDIIDLEIEKNLKSFLIRIAQDVLPEDLNYNPYDVLNNFLECEKQNG</sequence>
<dbReference type="AlphaFoldDB" id="A0A9N9GWX8"/>
<evidence type="ECO:0000313" key="2">
    <source>
        <dbReference type="EMBL" id="CAG8635706.1"/>
    </source>
</evidence>
<evidence type="ECO:0000256" key="1">
    <source>
        <dbReference type="SAM" id="MobiDB-lite"/>
    </source>
</evidence>
<feature type="compositionally biased region" description="Basic and acidic residues" evidence="1">
    <location>
        <begin position="1"/>
        <end position="20"/>
    </location>
</feature>
<protein>
    <submittedName>
        <fullName evidence="2">12266_t:CDS:1</fullName>
    </submittedName>
</protein>
<feature type="region of interest" description="Disordered" evidence="1">
    <location>
        <begin position="1"/>
        <end position="33"/>
    </location>
</feature>
<accession>A0A9N9GWX8</accession>
<dbReference type="Proteomes" id="UP000789759">
    <property type="component" value="Unassembled WGS sequence"/>
</dbReference>
<proteinExistence type="predicted"/>
<gene>
    <name evidence="2" type="ORF">CPELLU_LOCUS8607</name>
</gene>
<comment type="caution">
    <text evidence="2">The sequence shown here is derived from an EMBL/GenBank/DDBJ whole genome shotgun (WGS) entry which is preliminary data.</text>
</comment>
<organism evidence="2 3">
    <name type="scientific">Cetraspora pellucida</name>
    <dbReference type="NCBI Taxonomy" id="1433469"/>
    <lineage>
        <taxon>Eukaryota</taxon>
        <taxon>Fungi</taxon>
        <taxon>Fungi incertae sedis</taxon>
        <taxon>Mucoromycota</taxon>
        <taxon>Glomeromycotina</taxon>
        <taxon>Glomeromycetes</taxon>
        <taxon>Diversisporales</taxon>
        <taxon>Gigasporaceae</taxon>
        <taxon>Cetraspora</taxon>
    </lineage>
</organism>